<dbReference type="InterPro" id="IPR011528">
    <property type="entry name" value="NERD"/>
</dbReference>
<dbReference type="AlphaFoldDB" id="A0A5D4M193"/>
<proteinExistence type="predicted"/>
<dbReference type="RefSeq" id="WP_148955332.1">
    <property type="nucleotide sequence ID" value="NZ_VTEG01000035.1"/>
</dbReference>
<feature type="domain" description="HRDC" evidence="3">
    <location>
        <begin position="365"/>
        <end position="438"/>
    </location>
</feature>
<evidence type="ECO:0000313" key="4">
    <source>
        <dbReference type="EMBL" id="TYR94850.1"/>
    </source>
</evidence>
<dbReference type="GO" id="GO:0000166">
    <property type="term" value="F:nucleotide binding"/>
    <property type="evidence" value="ECO:0007669"/>
    <property type="project" value="InterPro"/>
</dbReference>
<evidence type="ECO:0000259" key="2">
    <source>
        <dbReference type="PROSITE" id="PS50965"/>
    </source>
</evidence>
<keyword evidence="4" id="KW-0378">Hydrolase</keyword>
<comment type="caution">
    <text evidence="4">The sequence shown here is derived from an EMBL/GenBank/DDBJ whole genome shotgun (WGS) entry which is preliminary data.</text>
</comment>
<sequence length="438" mass="50249">MSFLKNVLNVLTDKRELKEPKIYKPFNENSSTITALTRLAEGNDPSLDLKKAASQLKLFTIGQTGEKNVLFELQHSMLPLVILHDVYIEYEDYSAQLDFVVLTHKFIMIIEVKKLFGNIRVTDKGEFQRIITKSNRVVNKEGMYSPINQVERHVAILEKLLKDEGAIENCPVKYAVTFANPKTILEVSKNAPAYIQSNVLRHDQIKHFIKNELEKKSPVFMSDQQLYEIADTILKFSKEKVFNPEEYLIEKPQTSPQVEAANYPSESKNNPKEENLKAALTEFRLKRSRESNVKPYHIFTNKILESLLEKKPLTLGQLLEIEGIGPKKVEEYGKEIVSIIKSHSTKNSPLKEPAPIVKPAIQPRKQSTEKARSDLTQLRTTRSKELNVKPYYVFTNNTLELILEKRPVTMDQLLKIDGIGPKKAEEFGQEIINIFVRN</sequence>
<keyword evidence="4" id="KW-0347">Helicase</keyword>
<dbReference type="PROSITE" id="PS50967">
    <property type="entry name" value="HRDC"/>
    <property type="match status" value="2"/>
</dbReference>
<evidence type="ECO:0000256" key="1">
    <source>
        <dbReference type="SAM" id="MobiDB-lite"/>
    </source>
</evidence>
<dbReference type="SUPFAM" id="SSF47819">
    <property type="entry name" value="HRDC-like"/>
    <property type="match status" value="2"/>
</dbReference>
<dbReference type="Proteomes" id="UP000325182">
    <property type="component" value="Unassembled WGS sequence"/>
</dbReference>
<feature type="domain" description="HRDC" evidence="3">
    <location>
        <begin position="270"/>
        <end position="350"/>
    </location>
</feature>
<dbReference type="Gene3D" id="1.10.150.80">
    <property type="entry name" value="HRDC domain"/>
    <property type="match status" value="2"/>
</dbReference>
<dbReference type="GO" id="GO:0003676">
    <property type="term" value="F:nucleic acid binding"/>
    <property type="evidence" value="ECO:0007669"/>
    <property type="project" value="InterPro"/>
</dbReference>
<reference evidence="4 5" key="1">
    <citation type="submission" date="2019-08" db="EMBL/GenBank/DDBJ databases">
        <title>Bacillus genomes from the desert of Cuatro Cienegas, Coahuila.</title>
        <authorList>
            <person name="Olmedo-Alvarez G."/>
        </authorList>
    </citation>
    <scope>NUCLEOTIDE SEQUENCE [LARGE SCALE GENOMIC DNA]</scope>
    <source>
        <strain evidence="4 5">CH128b_4D</strain>
    </source>
</reference>
<evidence type="ECO:0000259" key="3">
    <source>
        <dbReference type="PROSITE" id="PS50967"/>
    </source>
</evidence>
<keyword evidence="4" id="KW-0547">Nucleotide-binding</keyword>
<dbReference type="InterPro" id="IPR044876">
    <property type="entry name" value="HRDC_dom_sf"/>
</dbReference>
<dbReference type="InterPro" id="IPR010997">
    <property type="entry name" value="HRDC-like_sf"/>
</dbReference>
<dbReference type="Pfam" id="PF00570">
    <property type="entry name" value="HRDC"/>
    <property type="match status" value="2"/>
</dbReference>
<dbReference type="PROSITE" id="PS50965">
    <property type="entry name" value="NERD"/>
    <property type="match status" value="1"/>
</dbReference>
<dbReference type="EMBL" id="VTEG01000035">
    <property type="protein sequence ID" value="TYR94850.1"/>
    <property type="molecule type" value="Genomic_DNA"/>
</dbReference>
<evidence type="ECO:0000313" key="5">
    <source>
        <dbReference type="Proteomes" id="UP000325182"/>
    </source>
</evidence>
<organism evidence="4 5">
    <name type="scientific">Rossellomorea vietnamensis</name>
    <dbReference type="NCBI Taxonomy" id="218284"/>
    <lineage>
        <taxon>Bacteria</taxon>
        <taxon>Bacillati</taxon>
        <taxon>Bacillota</taxon>
        <taxon>Bacilli</taxon>
        <taxon>Bacillales</taxon>
        <taxon>Bacillaceae</taxon>
        <taxon>Rossellomorea</taxon>
    </lineage>
</organism>
<dbReference type="InterPro" id="IPR002121">
    <property type="entry name" value="HRDC_dom"/>
</dbReference>
<name>A0A5D4M193_9BACI</name>
<dbReference type="Pfam" id="PF08378">
    <property type="entry name" value="NERD"/>
    <property type="match status" value="1"/>
</dbReference>
<feature type="domain" description="NERD" evidence="2">
    <location>
        <begin position="61"/>
        <end position="180"/>
    </location>
</feature>
<protein>
    <submittedName>
        <fullName evidence="4">Helicase</fullName>
    </submittedName>
</protein>
<gene>
    <name evidence="4" type="ORF">FZC84_22165</name>
</gene>
<dbReference type="GO" id="GO:0004386">
    <property type="term" value="F:helicase activity"/>
    <property type="evidence" value="ECO:0007669"/>
    <property type="project" value="UniProtKB-KW"/>
</dbReference>
<feature type="region of interest" description="Disordered" evidence="1">
    <location>
        <begin position="254"/>
        <end position="273"/>
    </location>
</feature>
<accession>A0A5D4M193</accession>
<keyword evidence="4" id="KW-0067">ATP-binding</keyword>
<dbReference type="SMART" id="SM00341">
    <property type="entry name" value="HRDC"/>
    <property type="match status" value="2"/>
</dbReference>